<dbReference type="GO" id="GO:0003677">
    <property type="term" value="F:DNA binding"/>
    <property type="evidence" value="ECO:0007669"/>
    <property type="project" value="UniProtKB-KW"/>
</dbReference>
<keyword evidence="7" id="KW-1185">Reference proteome</keyword>
<reference evidence="6 7" key="1">
    <citation type="submission" date="2016-10" db="EMBL/GenBank/DDBJ databases">
        <authorList>
            <person name="de Groot N.N."/>
        </authorList>
    </citation>
    <scope>NUCLEOTIDE SEQUENCE [LARGE SCALE GENOMIC DNA]</scope>
    <source>
        <strain evidence="6 7">DSM 19547</strain>
    </source>
</reference>
<dbReference type="RefSeq" id="WP_093425517.1">
    <property type="nucleotide sequence ID" value="NZ_FOXA01000039.1"/>
</dbReference>
<dbReference type="GO" id="GO:0000150">
    <property type="term" value="F:DNA strand exchange activity"/>
    <property type="evidence" value="ECO:0007669"/>
    <property type="project" value="InterPro"/>
</dbReference>
<evidence type="ECO:0000256" key="3">
    <source>
        <dbReference type="ARBA" id="ARBA00023172"/>
    </source>
</evidence>
<evidence type="ECO:0000259" key="5">
    <source>
        <dbReference type="PROSITE" id="PS51736"/>
    </source>
</evidence>
<accession>A0A1I5W207</accession>
<proteinExistence type="predicted"/>
<evidence type="ECO:0000313" key="7">
    <source>
        <dbReference type="Proteomes" id="UP000199356"/>
    </source>
</evidence>
<keyword evidence="2" id="KW-0238">DNA-binding</keyword>
<organism evidence="6 7">
    <name type="scientific">Tranquillimonas alkanivorans</name>
    <dbReference type="NCBI Taxonomy" id="441119"/>
    <lineage>
        <taxon>Bacteria</taxon>
        <taxon>Pseudomonadati</taxon>
        <taxon>Pseudomonadota</taxon>
        <taxon>Alphaproteobacteria</taxon>
        <taxon>Rhodobacterales</taxon>
        <taxon>Roseobacteraceae</taxon>
        <taxon>Tranquillimonas</taxon>
    </lineage>
</organism>
<evidence type="ECO:0000256" key="2">
    <source>
        <dbReference type="ARBA" id="ARBA00023125"/>
    </source>
</evidence>
<dbReference type="EMBL" id="FOXA01000039">
    <property type="protein sequence ID" value="SFQ13720.1"/>
    <property type="molecule type" value="Genomic_DNA"/>
</dbReference>
<dbReference type="InterPro" id="IPR050639">
    <property type="entry name" value="SSR_resolvase"/>
</dbReference>
<evidence type="ECO:0000256" key="1">
    <source>
        <dbReference type="ARBA" id="ARBA00022908"/>
    </source>
</evidence>
<dbReference type="CDD" id="cd03768">
    <property type="entry name" value="SR_ResInv"/>
    <property type="match status" value="1"/>
</dbReference>
<dbReference type="Gene3D" id="3.40.50.1390">
    <property type="entry name" value="Resolvase, N-terminal catalytic domain"/>
    <property type="match status" value="1"/>
</dbReference>
<dbReference type="SMART" id="SM00857">
    <property type="entry name" value="Resolvase"/>
    <property type="match status" value="1"/>
</dbReference>
<name>A0A1I5W207_9RHOB</name>
<dbReference type="SUPFAM" id="SSF53041">
    <property type="entry name" value="Resolvase-like"/>
    <property type="match status" value="1"/>
</dbReference>
<dbReference type="AlphaFoldDB" id="A0A1I5W207"/>
<protein>
    <submittedName>
        <fullName evidence="6">Resolvase, N terminal domain</fullName>
    </submittedName>
</protein>
<dbReference type="OrthoDB" id="2290206at2"/>
<dbReference type="PROSITE" id="PS00398">
    <property type="entry name" value="RECOMBINASES_2"/>
    <property type="match status" value="1"/>
</dbReference>
<keyword evidence="1" id="KW-0229">DNA integration</keyword>
<dbReference type="InterPro" id="IPR006118">
    <property type="entry name" value="Recombinase_CS"/>
</dbReference>
<dbReference type="InterPro" id="IPR036162">
    <property type="entry name" value="Resolvase-like_N_sf"/>
</dbReference>
<keyword evidence="3" id="KW-0233">DNA recombination</keyword>
<sequence>MAKIGYARVSTADHNLDLQIHALLEAGCQQDATFSDTISGATTERPGRDRLLATVQPGDTVIVWRLDRLGRSATDVMRIIEHFLEKEITLFSIKEGLDSSTRMGKAMIHIASVFAELERETIRERVMSGFEGARRRGTHFGRKRNLNADQREAIVQ</sequence>
<dbReference type="Proteomes" id="UP000199356">
    <property type="component" value="Unassembled WGS sequence"/>
</dbReference>
<dbReference type="PANTHER" id="PTHR30461:SF2">
    <property type="entry name" value="SERINE RECOMBINASE PINE-RELATED"/>
    <property type="match status" value="1"/>
</dbReference>
<evidence type="ECO:0000313" key="6">
    <source>
        <dbReference type="EMBL" id="SFQ13720.1"/>
    </source>
</evidence>
<dbReference type="PANTHER" id="PTHR30461">
    <property type="entry name" value="DNA-INVERTASE FROM LAMBDOID PROPHAGE"/>
    <property type="match status" value="1"/>
</dbReference>
<feature type="active site" description="O-(5'-phospho-DNA)-serine intermediate" evidence="4">
    <location>
        <position position="10"/>
    </location>
</feature>
<dbReference type="Pfam" id="PF00239">
    <property type="entry name" value="Resolvase"/>
    <property type="match status" value="1"/>
</dbReference>
<dbReference type="InterPro" id="IPR006119">
    <property type="entry name" value="Resolv_N"/>
</dbReference>
<dbReference type="GO" id="GO:0015074">
    <property type="term" value="P:DNA integration"/>
    <property type="evidence" value="ECO:0007669"/>
    <property type="project" value="UniProtKB-KW"/>
</dbReference>
<gene>
    <name evidence="6" type="ORF">SAMN04488047_1393</name>
</gene>
<evidence type="ECO:0000256" key="4">
    <source>
        <dbReference type="PIRSR" id="PIRSR606118-50"/>
    </source>
</evidence>
<feature type="domain" description="Resolvase/invertase-type recombinase catalytic" evidence="5">
    <location>
        <begin position="2"/>
        <end position="137"/>
    </location>
</feature>
<dbReference type="PROSITE" id="PS51736">
    <property type="entry name" value="RECOMBINASES_3"/>
    <property type="match status" value="1"/>
</dbReference>